<reference evidence="2" key="1">
    <citation type="submission" date="2017-08" db="EMBL/GenBank/DDBJ databases">
        <authorList>
            <person name="de Groot N.N."/>
        </authorList>
    </citation>
    <scope>NUCLEOTIDE SEQUENCE [LARGE SCALE GENOMIC DNA]</scope>
</reference>
<accession>A0A249XSK8</accession>
<dbReference type="Proteomes" id="UP000226037">
    <property type="component" value="Segment"/>
</dbReference>
<keyword evidence="2" id="KW-1185">Reference proteome</keyword>
<evidence type="ECO:0000313" key="1">
    <source>
        <dbReference type="EMBL" id="ASZ74727.1"/>
    </source>
</evidence>
<dbReference type="EMBL" id="MF668280">
    <property type="protein sequence ID" value="ASZ74727.1"/>
    <property type="molecule type" value="Genomic_DNA"/>
</dbReference>
<protein>
    <submittedName>
        <fullName evidence="1">Uncharacterized protein</fullName>
    </submittedName>
</protein>
<organism evidence="1 2">
    <name type="scientific">Mycobacterium phage Phabba</name>
    <dbReference type="NCBI Taxonomy" id="2027899"/>
    <lineage>
        <taxon>Viruses</taxon>
        <taxon>Duplodnaviria</taxon>
        <taxon>Heunggongvirae</taxon>
        <taxon>Uroviricota</taxon>
        <taxon>Caudoviricetes</taxon>
        <taxon>Ceeclamvirinae</taxon>
        <taxon>Myrnavirus</taxon>
        <taxon>Myrnavirus phabba</taxon>
        <taxon>Myranavirus phabba</taxon>
    </lineage>
</organism>
<proteinExistence type="predicted"/>
<name>A0A249XSK8_9CAUD</name>
<gene>
    <name evidence="1" type="ORF">SEA_PHABBA_188</name>
</gene>
<evidence type="ECO:0000313" key="2">
    <source>
        <dbReference type="Proteomes" id="UP000226037"/>
    </source>
</evidence>
<sequence length="70" mass="7697">MHQIASFHENLVDVVNRDDGRVALELSLDGYPTGVVLITAETAVDLGKVLQRKGQDLLDQLKDAVERPGR</sequence>